<feature type="domain" description="J" evidence="5">
    <location>
        <begin position="23"/>
        <end position="91"/>
    </location>
</feature>
<dbReference type="InterPro" id="IPR024586">
    <property type="entry name" value="DnaJ-like_C11_C"/>
</dbReference>
<dbReference type="InterPro" id="IPR052243">
    <property type="entry name" value="Mito_inner_membrane_organizer"/>
</dbReference>
<dbReference type="PROSITE" id="PS00636">
    <property type="entry name" value="DNAJ_1"/>
    <property type="match status" value="1"/>
</dbReference>
<keyword evidence="4" id="KW-1133">Transmembrane helix</keyword>
<keyword evidence="3" id="KW-0143">Chaperone</keyword>
<dbReference type="PANTHER" id="PTHR44157:SF1">
    <property type="entry name" value="DNAJ HOMOLOG SUBFAMILY C MEMBER 11"/>
    <property type="match status" value="1"/>
</dbReference>
<keyword evidence="4" id="KW-0812">Transmembrane</keyword>
<dbReference type="Gene3D" id="1.10.287.110">
    <property type="entry name" value="DnaJ domain"/>
    <property type="match status" value="1"/>
</dbReference>
<feature type="transmembrane region" description="Helical" evidence="4">
    <location>
        <begin position="394"/>
        <end position="412"/>
    </location>
</feature>
<dbReference type="SMART" id="SM00271">
    <property type="entry name" value="DnaJ"/>
    <property type="match status" value="1"/>
</dbReference>
<dbReference type="CDD" id="cd06257">
    <property type="entry name" value="DnaJ"/>
    <property type="match status" value="1"/>
</dbReference>
<evidence type="ECO:0000313" key="6">
    <source>
        <dbReference type="Proteomes" id="UP000046393"/>
    </source>
</evidence>
<keyword evidence="2 4" id="KW-0472">Membrane</keyword>
<evidence type="ECO:0000256" key="4">
    <source>
        <dbReference type="SAM" id="Phobius"/>
    </source>
</evidence>
<dbReference type="Proteomes" id="UP000046393">
    <property type="component" value="Unplaced"/>
</dbReference>
<dbReference type="InterPro" id="IPR055225">
    <property type="entry name" value="DNAJC11-like_beta-barrel"/>
</dbReference>
<dbReference type="GO" id="GO:0016020">
    <property type="term" value="C:membrane"/>
    <property type="evidence" value="ECO:0007669"/>
    <property type="project" value="UniProtKB-SubCell"/>
</dbReference>
<dbReference type="Pfam" id="PF22774">
    <property type="entry name" value="DNAJC11_beta-barrel"/>
    <property type="match status" value="1"/>
</dbReference>
<dbReference type="InterPro" id="IPR018253">
    <property type="entry name" value="DnaJ_domain_CS"/>
</dbReference>
<reference evidence="7" key="1">
    <citation type="submission" date="2017-02" db="UniProtKB">
        <authorList>
            <consortium name="WormBaseParasite"/>
        </authorList>
    </citation>
    <scope>IDENTIFICATION</scope>
</reference>
<evidence type="ECO:0000259" key="5">
    <source>
        <dbReference type="PROSITE" id="PS50076"/>
    </source>
</evidence>
<evidence type="ECO:0000256" key="3">
    <source>
        <dbReference type="ARBA" id="ARBA00023186"/>
    </source>
</evidence>
<dbReference type="GO" id="GO:0042407">
    <property type="term" value="P:cristae formation"/>
    <property type="evidence" value="ECO:0007669"/>
    <property type="project" value="TreeGrafter"/>
</dbReference>
<name>A0A0N5APP8_9BILA</name>
<dbReference type="InterPro" id="IPR001623">
    <property type="entry name" value="DnaJ_domain"/>
</dbReference>
<comment type="subcellular location">
    <subcellularLocation>
        <location evidence="1">Membrane</location>
    </subcellularLocation>
</comment>
<dbReference type="PANTHER" id="PTHR44157">
    <property type="entry name" value="DNAJ HOMOLOG SUBFAMILY C MEMBER 11"/>
    <property type="match status" value="1"/>
</dbReference>
<dbReference type="InterPro" id="IPR036869">
    <property type="entry name" value="J_dom_sf"/>
</dbReference>
<dbReference type="STRING" id="451379.A0A0N5APP8"/>
<evidence type="ECO:0000256" key="1">
    <source>
        <dbReference type="ARBA" id="ARBA00004370"/>
    </source>
</evidence>
<dbReference type="GO" id="GO:0005739">
    <property type="term" value="C:mitochondrion"/>
    <property type="evidence" value="ECO:0007669"/>
    <property type="project" value="GOC"/>
</dbReference>
<dbReference type="Pfam" id="PF00226">
    <property type="entry name" value="DnaJ"/>
    <property type="match status" value="1"/>
</dbReference>
<keyword evidence="6" id="KW-1185">Reference proteome</keyword>
<sequence>MSSASSDFGTDFQIDDQEIEDVDFYAILNVPRNASLDDINRAYRQKCKIFHPDRHINDDNKKKAEKYFVLLRKAYETLSNPKQRTIYDTVGVKGLNLQGWELISRSQTSENIRREYEFLRKLHEAEIMLTRVHPSSTFACKTSLIGLFAADPNDRCFPQFIGTAQAHSVECSLTENDKVGLMGRVKMNNGRGEGNVTMHWTRRIPSLSIFNLALTLAPDNYSITAKIAKNLFSKAAVILQPSLQFSPLHSTFSPSCSLAYTMRLNPFWQGSMALQLGSQRALVTSIVKAEENMPKFLLALSLSGQNSNIHTTYSWRNPEKESLCEASCVFGFFGASPSIFFERRMSRYSHIGFSVSLTVPMCLLNAKFKIKTGNSVFEWQFALCDNKDDLGRSVLFGIFIPLVTFNLFKVVFRKTYERMMSLFEDHTEERVVDNMKREDAKNIVSLMKDTAERIAREEESRNGLIIVDAKYGDMVGEDKEAIQYPLLGDRAIDVTIPLQAMVNNSQLWIYSVKSQLPGFYDPCPMDQKMLRVIYRYRNVMHSVSVPDEMTLHIPMPCKLYFLRA</sequence>
<dbReference type="AlphaFoldDB" id="A0A0N5APP8"/>
<evidence type="ECO:0000313" key="7">
    <source>
        <dbReference type="WBParaSite" id="SMUV_0000663501-mRNA-1"/>
    </source>
</evidence>
<accession>A0A0N5APP8</accession>
<dbReference type="PROSITE" id="PS50076">
    <property type="entry name" value="DNAJ_2"/>
    <property type="match status" value="1"/>
</dbReference>
<proteinExistence type="predicted"/>
<dbReference type="SUPFAM" id="SSF46565">
    <property type="entry name" value="Chaperone J-domain"/>
    <property type="match status" value="1"/>
</dbReference>
<dbReference type="WBParaSite" id="SMUV_0000663501-mRNA-1">
    <property type="protein sequence ID" value="SMUV_0000663501-mRNA-1"/>
    <property type="gene ID" value="SMUV_0000663501"/>
</dbReference>
<protein>
    <submittedName>
        <fullName evidence="7">J domain-containing protein</fullName>
    </submittedName>
</protein>
<evidence type="ECO:0000256" key="2">
    <source>
        <dbReference type="ARBA" id="ARBA00023136"/>
    </source>
</evidence>
<dbReference type="PRINTS" id="PR00625">
    <property type="entry name" value="JDOMAIN"/>
</dbReference>
<organism evidence="6 7">
    <name type="scientific">Syphacia muris</name>
    <dbReference type="NCBI Taxonomy" id="451379"/>
    <lineage>
        <taxon>Eukaryota</taxon>
        <taxon>Metazoa</taxon>
        <taxon>Ecdysozoa</taxon>
        <taxon>Nematoda</taxon>
        <taxon>Chromadorea</taxon>
        <taxon>Rhabditida</taxon>
        <taxon>Spirurina</taxon>
        <taxon>Oxyuridomorpha</taxon>
        <taxon>Oxyuroidea</taxon>
        <taxon>Oxyuridae</taxon>
        <taxon>Syphacia</taxon>
    </lineage>
</organism>
<dbReference type="Pfam" id="PF11875">
    <property type="entry name" value="DnaJ-like_C11_C"/>
    <property type="match status" value="1"/>
</dbReference>